<dbReference type="InterPro" id="IPR036282">
    <property type="entry name" value="Glutathione-S-Trfase_C_sf"/>
</dbReference>
<sequence length="357" mass="39880">MTPLSLTFNRIFDVPPEKLYDAFTRKEIIQSWFGPEGFTIPRADVDARAGGKYRCEMHSPVGAAYVVVGEFRELVPHERIAFTWAWLANGELGPETLVTLHFADRAGRTELTLEHTGFATEDARDSHQGGWTSSFESLTHMLAGKPQPMESRISVVGDPRSTYVRSVRMALIEKGISYTLDPQPPHGDIVNALNPFGKIPAFRAGDFVLFESSAILRYIDEAHPGPRLMPDTPAERAKVEQWISSINGYGYDAMIRRFLMQFLFPKGPNGTPNRAVINTAIVDMHKQLTILDRAYGERDFLVGHQLSLADLELAPIIAYLVSHPESKDILAPFTNLMRGHAVMVRRASFAQTAPPEF</sequence>
<dbReference type="SFLD" id="SFLDS00019">
    <property type="entry name" value="Glutathione_Transferase_(cytos"/>
    <property type="match status" value="1"/>
</dbReference>
<dbReference type="Pfam" id="PF08327">
    <property type="entry name" value="AHSA1"/>
    <property type="match status" value="1"/>
</dbReference>
<evidence type="ECO:0000256" key="1">
    <source>
        <dbReference type="ARBA" id="ARBA00006817"/>
    </source>
</evidence>
<dbReference type="PROSITE" id="PS50405">
    <property type="entry name" value="GST_CTER"/>
    <property type="match status" value="1"/>
</dbReference>
<dbReference type="InterPro" id="IPR013538">
    <property type="entry name" value="ASHA1/2-like_C"/>
</dbReference>
<evidence type="ECO:0000313" key="6">
    <source>
        <dbReference type="EMBL" id="GGA19110.1"/>
    </source>
</evidence>
<dbReference type="PROSITE" id="PS50404">
    <property type="entry name" value="GST_NTER"/>
    <property type="match status" value="1"/>
</dbReference>
<dbReference type="InterPro" id="IPR040079">
    <property type="entry name" value="Glutathione_S-Trfase"/>
</dbReference>
<dbReference type="Pfam" id="PF13417">
    <property type="entry name" value="GST_N_3"/>
    <property type="match status" value="1"/>
</dbReference>
<protein>
    <recommendedName>
        <fullName evidence="2">glutathione transferase</fullName>
        <ecNumber evidence="2">2.5.1.18</ecNumber>
    </recommendedName>
</protein>
<dbReference type="SUPFAM" id="SSF47616">
    <property type="entry name" value="GST C-terminal domain-like"/>
    <property type="match status" value="1"/>
</dbReference>
<organism evidence="6 7">
    <name type="scientific">Dyella nitratireducens</name>
    <dbReference type="NCBI Taxonomy" id="1849580"/>
    <lineage>
        <taxon>Bacteria</taxon>
        <taxon>Pseudomonadati</taxon>
        <taxon>Pseudomonadota</taxon>
        <taxon>Gammaproteobacteria</taxon>
        <taxon>Lysobacterales</taxon>
        <taxon>Rhodanobacteraceae</taxon>
        <taxon>Dyella</taxon>
    </lineage>
</organism>
<dbReference type="PANTHER" id="PTHR43900">
    <property type="entry name" value="GLUTATHIONE S-TRANSFERASE RHO"/>
    <property type="match status" value="1"/>
</dbReference>
<dbReference type="Gene3D" id="1.20.1050.10">
    <property type="match status" value="1"/>
</dbReference>
<evidence type="ECO:0000256" key="3">
    <source>
        <dbReference type="ARBA" id="ARBA00022679"/>
    </source>
</evidence>
<dbReference type="Proteomes" id="UP000620046">
    <property type="component" value="Unassembled WGS sequence"/>
</dbReference>
<dbReference type="SUPFAM" id="SSF52833">
    <property type="entry name" value="Thioredoxin-like"/>
    <property type="match status" value="1"/>
</dbReference>
<dbReference type="EMBL" id="BMJA01000001">
    <property type="protein sequence ID" value="GGA19110.1"/>
    <property type="molecule type" value="Genomic_DNA"/>
</dbReference>
<dbReference type="CDD" id="cd07814">
    <property type="entry name" value="SRPBCC_CalC_Aha1-like"/>
    <property type="match status" value="1"/>
</dbReference>
<comment type="caution">
    <text evidence="6">The sequence shown here is derived from an EMBL/GenBank/DDBJ whole genome shotgun (WGS) entry which is preliminary data.</text>
</comment>
<dbReference type="InterPro" id="IPR010987">
    <property type="entry name" value="Glutathione-S-Trfase_C-like"/>
</dbReference>
<dbReference type="InterPro" id="IPR004045">
    <property type="entry name" value="Glutathione_S-Trfase_N"/>
</dbReference>
<dbReference type="Gene3D" id="3.40.30.10">
    <property type="entry name" value="Glutaredoxin"/>
    <property type="match status" value="1"/>
</dbReference>
<dbReference type="Gene3D" id="3.30.530.20">
    <property type="match status" value="1"/>
</dbReference>
<reference evidence="7" key="1">
    <citation type="journal article" date="2019" name="Int. J. Syst. Evol. Microbiol.">
        <title>The Global Catalogue of Microorganisms (GCM) 10K type strain sequencing project: providing services to taxonomists for standard genome sequencing and annotation.</title>
        <authorList>
            <consortium name="The Broad Institute Genomics Platform"/>
            <consortium name="The Broad Institute Genome Sequencing Center for Infectious Disease"/>
            <person name="Wu L."/>
            <person name="Ma J."/>
        </authorList>
    </citation>
    <scope>NUCLEOTIDE SEQUENCE [LARGE SCALE GENOMIC DNA]</scope>
    <source>
        <strain evidence="7">CGMCC 1.15439</strain>
    </source>
</reference>
<proteinExistence type="inferred from homology"/>
<evidence type="ECO:0000313" key="7">
    <source>
        <dbReference type="Proteomes" id="UP000620046"/>
    </source>
</evidence>
<evidence type="ECO:0000256" key="2">
    <source>
        <dbReference type="ARBA" id="ARBA00012452"/>
    </source>
</evidence>
<evidence type="ECO:0000259" key="4">
    <source>
        <dbReference type="PROSITE" id="PS50404"/>
    </source>
</evidence>
<dbReference type="InterPro" id="IPR036249">
    <property type="entry name" value="Thioredoxin-like_sf"/>
</dbReference>
<feature type="domain" description="GST C-terminal" evidence="5">
    <location>
        <begin position="232"/>
        <end position="357"/>
    </location>
</feature>
<dbReference type="EC" id="2.5.1.18" evidence="2"/>
<dbReference type="Pfam" id="PF14497">
    <property type="entry name" value="GST_C_3"/>
    <property type="match status" value="1"/>
</dbReference>
<accession>A0ABQ1FJU7</accession>
<dbReference type="InterPro" id="IPR023393">
    <property type="entry name" value="START-like_dom_sf"/>
</dbReference>
<dbReference type="SUPFAM" id="SSF55961">
    <property type="entry name" value="Bet v1-like"/>
    <property type="match status" value="1"/>
</dbReference>
<keyword evidence="7" id="KW-1185">Reference proteome</keyword>
<evidence type="ECO:0000259" key="5">
    <source>
        <dbReference type="PROSITE" id="PS50405"/>
    </source>
</evidence>
<dbReference type="PANTHER" id="PTHR43900:SF3">
    <property type="entry name" value="GLUTATHIONE S-TRANSFERASE RHO"/>
    <property type="match status" value="1"/>
</dbReference>
<dbReference type="InterPro" id="IPR004046">
    <property type="entry name" value="GST_C"/>
</dbReference>
<gene>
    <name evidence="6" type="ORF">GCM10010981_03780</name>
</gene>
<dbReference type="RefSeq" id="WP_188792571.1">
    <property type="nucleotide sequence ID" value="NZ_BMJA01000001.1"/>
</dbReference>
<name>A0ABQ1FJU7_9GAMM</name>
<dbReference type="SFLD" id="SFLDG00358">
    <property type="entry name" value="Main_(cytGST)"/>
    <property type="match status" value="1"/>
</dbReference>
<comment type="similarity">
    <text evidence="1">Belongs to the AHA1 family.</text>
</comment>
<keyword evidence="3" id="KW-0808">Transferase</keyword>
<feature type="domain" description="GST N-terminal" evidence="4">
    <location>
        <begin position="151"/>
        <end position="227"/>
    </location>
</feature>